<protein>
    <submittedName>
        <fullName evidence="1">Uncharacterized protein</fullName>
    </submittedName>
</protein>
<dbReference type="AlphaFoldDB" id="A0A0F9ALM3"/>
<proteinExistence type="predicted"/>
<reference evidence="1" key="1">
    <citation type="journal article" date="2015" name="Nature">
        <title>Complex archaea that bridge the gap between prokaryotes and eukaryotes.</title>
        <authorList>
            <person name="Spang A."/>
            <person name="Saw J.H."/>
            <person name="Jorgensen S.L."/>
            <person name="Zaremba-Niedzwiedzka K."/>
            <person name="Martijn J."/>
            <person name="Lind A.E."/>
            <person name="van Eijk R."/>
            <person name="Schleper C."/>
            <person name="Guy L."/>
            <person name="Ettema T.J."/>
        </authorList>
    </citation>
    <scope>NUCLEOTIDE SEQUENCE</scope>
</reference>
<comment type="caution">
    <text evidence="1">The sequence shown here is derived from an EMBL/GenBank/DDBJ whole genome shotgun (WGS) entry which is preliminary data.</text>
</comment>
<dbReference type="EMBL" id="LAZR01045304">
    <property type="protein sequence ID" value="KKK99195.1"/>
    <property type="molecule type" value="Genomic_DNA"/>
</dbReference>
<accession>A0A0F9ALM3</accession>
<name>A0A0F9ALM3_9ZZZZ</name>
<evidence type="ECO:0000313" key="1">
    <source>
        <dbReference type="EMBL" id="KKK99195.1"/>
    </source>
</evidence>
<organism evidence="1">
    <name type="scientific">marine sediment metagenome</name>
    <dbReference type="NCBI Taxonomy" id="412755"/>
    <lineage>
        <taxon>unclassified sequences</taxon>
        <taxon>metagenomes</taxon>
        <taxon>ecological metagenomes</taxon>
    </lineage>
</organism>
<gene>
    <name evidence="1" type="ORF">LCGC14_2635180</name>
</gene>
<sequence>MFGLGKMMNNRANLIVQLKSDGTYTIPKDTRTHAKSYNYLHEGIDALLFVKECDVEEGNDQR</sequence>